<sequence length="258" mass="29316">MKAIQFRKLIREEVRRALKEAKATNVKKRTLNEVDVNPDPNKEISGSAKFDFDKFAKTCPVVLSSEYEGEWMDEVEDWDEDFVPLQNALYAKFTDGEDFALMIGMGDDIFNALAIKNVSILQDPTIKKLIKKIMGYGGLEIEKGKVAESRKGLKESVLSYKVGDSVVVDNLEDYPFKVKAIFPNKAKMLADVQKMTTPDKFKKLVKYLKDSEEDNWDLDNPDGSPWVYVVATGTSSEDRRYNLFPFVVPSEIVSSEEE</sequence>
<organism evidence="1">
    <name type="scientific">uncultured Caudovirales phage</name>
    <dbReference type="NCBI Taxonomy" id="2100421"/>
    <lineage>
        <taxon>Viruses</taxon>
        <taxon>Duplodnaviria</taxon>
        <taxon>Heunggongvirae</taxon>
        <taxon>Uroviricota</taxon>
        <taxon>Caudoviricetes</taxon>
        <taxon>Peduoviridae</taxon>
        <taxon>Maltschvirus</taxon>
        <taxon>Maltschvirus maltsch</taxon>
    </lineage>
</organism>
<name>A0A6J5MFG9_9CAUD</name>
<gene>
    <name evidence="1" type="ORF">UFOVP450_4</name>
</gene>
<dbReference type="EMBL" id="LR796421">
    <property type="protein sequence ID" value="CAB4142469.1"/>
    <property type="molecule type" value="Genomic_DNA"/>
</dbReference>
<proteinExistence type="predicted"/>
<evidence type="ECO:0000313" key="1">
    <source>
        <dbReference type="EMBL" id="CAB4142469.1"/>
    </source>
</evidence>
<protein>
    <submittedName>
        <fullName evidence="1">Uncharacterized protein</fullName>
    </submittedName>
</protein>
<accession>A0A6J5MFG9</accession>
<reference evidence="1" key="1">
    <citation type="submission" date="2020-04" db="EMBL/GenBank/DDBJ databases">
        <authorList>
            <person name="Chiriac C."/>
            <person name="Salcher M."/>
            <person name="Ghai R."/>
            <person name="Kavagutti S V."/>
        </authorList>
    </citation>
    <scope>NUCLEOTIDE SEQUENCE</scope>
</reference>